<evidence type="ECO:0000259" key="1">
    <source>
        <dbReference type="PROSITE" id="PS51186"/>
    </source>
</evidence>
<dbReference type="Proteomes" id="UP000267585">
    <property type="component" value="Unassembled WGS sequence"/>
</dbReference>
<dbReference type="OrthoDB" id="1435172at2"/>
<accession>A0A3S0D603</accession>
<name>A0A3S0D603_9FLAO</name>
<feature type="domain" description="N-acetyltransferase" evidence="1">
    <location>
        <begin position="9"/>
        <end position="160"/>
    </location>
</feature>
<dbReference type="EMBL" id="RQPJ01000003">
    <property type="protein sequence ID" value="RTE53786.1"/>
    <property type="molecule type" value="Genomic_DNA"/>
</dbReference>
<evidence type="ECO:0000313" key="3">
    <source>
        <dbReference type="Proteomes" id="UP000267585"/>
    </source>
</evidence>
<dbReference type="AlphaFoldDB" id="A0A3S0D603"/>
<dbReference type="GO" id="GO:0016747">
    <property type="term" value="F:acyltransferase activity, transferring groups other than amino-acyl groups"/>
    <property type="evidence" value="ECO:0007669"/>
    <property type="project" value="InterPro"/>
</dbReference>
<comment type="caution">
    <text evidence="2">The sequence shown here is derived from an EMBL/GenBank/DDBJ whole genome shotgun (WGS) entry which is preliminary data.</text>
</comment>
<keyword evidence="2" id="KW-0808">Transferase</keyword>
<dbReference type="PROSITE" id="PS51186">
    <property type="entry name" value="GNAT"/>
    <property type="match status" value="1"/>
</dbReference>
<dbReference type="InterPro" id="IPR016181">
    <property type="entry name" value="Acyl_CoA_acyltransferase"/>
</dbReference>
<dbReference type="RefSeq" id="WP_126161774.1">
    <property type="nucleotide sequence ID" value="NZ_RQPJ01000003.1"/>
</dbReference>
<dbReference type="InterPro" id="IPR000182">
    <property type="entry name" value="GNAT_dom"/>
</dbReference>
<evidence type="ECO:0000313" key="2">
    <source>
        <dbReference type="EMBL" id="RTE53786.1"/>
    </source>
</evidence>
<dbReference type="SUPFAM" id="SSF55729">
    <property type="entry name" value="Acyl-CoA N-acyltransferases (Nat)"/>
    <property type="match status" value="1"/>
</dbReference>
<dbReference type="Pfam" id="PF00583">
    <property type="entry name" value="Acetyltransf_1"/>
    <property type="match status" value="1"/>
</dbReference>
<gene>
    <name evidence="2" type="ORF">EHW67_07570</name>
</gene>
<keyword evidence="3" id="KW-1185">Reference proteome</keyword>
<organism evidence="2 3">
    <name type="scientific">Arenibacter aquaticus</name>
    <dbReference type="NCBI Taxonomy" id="2489054"/>
    <lineage>
        <taxon>Bacteria</taxon>
        <taxon>Pseudomonadati</taxon>
        <taxon>Bacteroidota</taxon>
        <taxon>Flavobacteriia</taxon>
        <taxon>Flavobacteriales</taxon>
        <taxon>Flavobacteriaceae</taxon>
        <taxon>Arenibacter</taxon>
    </lineage>
</organism>
<proteinExistence type="predicted"/>
<reference evidence="2 3" key="1">
    <citation type="submission" date="2018-11" db="EMBL/GenBank/DDBJ databases">
        <title>Arenibacter aquaticus sp.nov., a marine bacterium isolated from surface seawater in the South China Sea.</title>
        <authorList>
            <person name="Guo J."/>
            <person name="Sun J."/>
        </authorList>
    </citation>
    <scope>NUCLEOTIDE SEQUENCE [LARGE SCALE GENOMIC DNA]</scope>
    <source>
        <strain evidence="2 3">GUO666</strain>
    </source>
</reference>
<sequence>MVVNKIDWVELKVLKNEPDIFFRILPEEWQKTIGPVWEDCKENGCIYVLRNAAEIMAGGIVFIEEPPNRTQFEIENGAPYLALGYYYIGFLFVGPNYRNQSMGSKWLEAIKNKYPDRSFWLTIEEEGLRYFYEKNGFKCVAESQDPSTPEWMFVYTSDQKGFKIV</sequence>
<protein>
    <submittedName>
        <fullName evidence="2">N-acetyltransferase</fullName>
    </submittedName>
</protein>
<dbReference type="Gene3D" id="3.40.630.30">
    <property type="match status" value="1"/>
</dbReference>